<dbReference type="GO" id="GO:0005344">
    <property type="term" value="F:oxygen carrier activity"/>
    <property type="evidence" value="ECO:0007669"/>
    <property type="project" value="UniProtKB-KW"/>
</dbReference>
<dbReference type="SUPFAM" id="SSF46458">
    <property type="entry name" value="Globin-like"/>
    <property type="match status" value="1"/>
</dbReference>
<keyword evidence="8" id="KW-1185">Reference proteome</keyword>
<dbReference type="InterPro" id="IPR009050">
    <property type="entry name" value="Globin-like_sf"/>
</dbReference>
<dbReference type="Proteomes" id="UP000263900">
    <property type="component" value="Chromosome"/>
</dbReference>
<keyword evidence="1 5" id="KW-0349">Heme</keyword>
<dbReference type="GO" id="GO:0046872">
    <property type="term" value="F:metal ion binding"/>
    <property type="evidence" value="ECO:0007669"/>
    <property type="project" value="UniProtKB-KW"/>
</dbReference>
<evidence type="ECO:0000256" key="5">
    <source>
        <dbReference type="RuleBase" id="RU000356"/>
    </source>
</evidence>
<sequence length="144" mass="16512">MKTNNIDLVKQTWSLVAQIEMETVGGLFYNRLFELMPEVKPMFSKTPLPEQSKKLLTMLSYVISKLDKLDEIMDEVAKLAQRHTKYGVKDEHYAAVGTALLWTLEKGLGDQWNDSVRLAWTEVYTTLANAMMEVQQEEAGRLRA</sequence>
<proteinExistence type="inferred from homology"/>
<keyword evidence="2 5" id="KW-0561">Oxygen transport</keyword>
<feature type="domain" description="Globin" evidence="6">
    <location>
        <begin position="1"/>
        <end position="136"/>
    </location>
</feature>
<evidence type="ECO:0000256" key="3">
    <source>
        <dbReference type="ARBA" id="ARBA00022723"/>
    </source>
</evidence>
<dbReference type="PANTHER" id="PTHR43396">
    <property type="entry name" value="FLAVOHEMOPROTEIN"/>
    <property type="match status" value="1"/>
</dbReference>
<organism evidence="7 8">
    <name type="scientific">Paraflavitalea soli</name>
    <dbReference type="NCBI Taxonomy" id="2315862"/>
    <lineage>
        <taxon>Bacteria</taxon>
        <taxon>Pseudomonadati</taxon>
        <taxon>Bacteroidota</taxon>
        <taxon>Chitinophagia</taxon>
        <taxon>Chitinophagales</taxon>
        <taxon>Chitinophagaceae</taxon>
        <taxon>Paraflavitalea</taxon>
    </lineage>
</organism>
<dbReference type="CDD" id="cd12131">
    <property type="entry name" value="HGbI-like"/>
    <property type="match status" value="1"/>
</dbReference>
<accession>A0A3B7MMW9</accession>
<dbReference type="AlphaFoldDB" id="A0A3B7MMW9"/>
<dbReference type="Gene3D" id="1.10.490.10">
    <property type="entry name" value="Globins"/>
    <property type="match status" value="1"/>
</dbReference>
<evidence type="ECO:0000259" key="6">
    <source>
        <dbReference type="PROSITE" id="PS01033"/>
    </source>
</evidence>
<evidence type="ECO:0000256" key="2">
    <source>
        <dbReference type="ARBA" id="ARBA00022621"/>
    </source>
</evidence>
<dbReference type="RefSeq" id="WP_119050538.1">
    <property type="nucleotide sequence ID" value="NZ_CP032157.1"/>
</dbReference>
<dbReference type="GO" id="GO:0046210">
    <property type="term" value="P:nitric oxide catabolic process"/>
    <property type="evidence" value="ECO:0007669"/>
    <property type="project" value="TreeGrafter"/>
</dbReference>
<dbReference type="InterPro" id="IPR000971">
    <property type="entry name" value="Globin"/>
</dbReference>
<keyword evidence="3" id="KW-0479">Metal-binding</keyword>
<protein>
    <submittedName>
        <fullName evidence="7">Hemoglobin</fullName>
    </submittedName>
</protein>
<evidence type="ECO:0000313" key="8">
    <source>
        <dbReference type="Proteomes" id="UP000263900"/>
    </source>
</evidence>
<dbReference type="GO" id="GO:0019825">
    <property type="term" value="F:oxygen binding"/>
    <property type="evidence" value="ECO:0007669"/>
    <property type="project" value="InterPro"/>
</dbReference>
<comment type="similarity">
    <text evidence="5">Belongs to the globin family.</text>
</comment>
<keyword evidence="4" id="KW-0408">Iron</keyword>
<dbReference type="OrthoDB" id="9801223at2"/>
<reference evidence="7 8" key="1">
    <citation type="submission" date="2018-09" db="EMBL/GenBank/DDBJ databases">
        <title>Genome sequencing of strain 6GH32-13.</title>
        <authorList>
            <person name="Weon H.-Y."/>
            <person name="Heo J."/>
            <person name="Kwon S.-W."/>
        </authorList>
    </citation>
    <scope>NUCLEOTIDE SEQUENCE [LARGE SCALE GENOMIC DNA]</scope>
    <source>
        <strain evidence="7 8">5GH32-13</strain>
    </source>
</reference>
<name>A0A3B7MMW9_9BACT</name>
<dbReference type="PROSITE" id="PS01033">
    <property type="entry name" value="GLOBIN"/>
    <property type="match status" value="1"/>
</dbReference>
<dbReference type="GO" id="GO:0008941">
    <property type="term" value="F:nitric oxide dioxygenase NAD(P)H activity"/>
    <property type="evidence" value="ECO:0007669"/>
    <property type="project" value="TreeGrafter"/>
</dbReference>
<dbReference type="PANTHER" id="PTHR43396:SF3">
    <property type="entry name" value="FLAVOHEMOPROTEIN"/>
    <property type="match status" value="1"/>
</dbReference>
<dbReference type="GO" id="GO:0020037">
    <property type="term" value="F:heme binding"/>
    <property type="evidence" value="ECO:0007669"/>
    <property type="project" value="InterPro"/>
</dbReference>
<dbReference type="InterPro" id="IPR012292">
    <property type="entry name" value="Globin/Proto"/>
</dbReference>
<dbReference type="Pfam" id="PF00042">
    <property type="entry name" value="Globin"/>
    <property type="match status" value="1"/>
</dbReference>
<dbReference type="GO" id="GO:0071949">
    <property type="term" value="F:FAD binding"/>
    <property type="evidence" value="ECO:0007669"/>
    <property type="project" value="TreeGrafter"/>
</dbReference>
<evidence type="ECO:0000313" key="7">
    <source>
        <dbReference type="EMBL" id="AXY74653.1"/>
    </source>
</evidence>
<dbReference type="GO" id="GO:0071500">
    <property type="term" value="P:cellular response to nitrosative stress"/>
    <property type="evidence" value="ECO:0007669"/>
    <property type="project" value="TreeGrafter"/>
</dbReference>
<evidence type="ECO:0000256" key="1">
    <source>
        <dbReference type="ARBA" id="ARBA00022617"/>
    </source>
</evidence>
<gene>
    <name evidence="7" type="ORF">D3H65_11970</name>
</gene>
<dbReference type="EMBL" id="CP032157">
    <property type="protein sequence ID" value="AXY74653.1"/>
    <property type="molecule type" value="Genomic_DNA"/>
</dbReference>
<dbReference type="PRINTS" id="PR00188">
    <property type="entry name" value="PLANTGLOBIN"/>
</dbReference>
<evidence type="ECO:0000256" key="4">
    <source>
        <dbReference type="ARBA" id="ARBA00023004"/>
    </source>
</evidence>
<keyword evidence="5" id="KW-0813">Transport</keyword>
<dbReference type="KEGG" id="pseg:D3H65_11970"/>